<gene>
    <name evidence="2" type="ORF">FOMPIDRAFT_1113613</name>
</gene>
<feature type="region of interest" description="Disordered" evidence="1">
    <location>
        <begin position="1"/>
        <end position="102"/>
    </location>
</feature>
<dbReference type="HOGENOM" id="CLU_162866_0_0_1"/>
<feature type="compositionally biased region" description="Polar residues" evidence="1">
    <location>
        <begin position="54"/>
        <end position="64"/>
    </location>
</feature>
<proteinExistence type="predicted"/>
<dbReference type="eggNOG" id="ENOG502RE4H">
    <property type="taxonomic scope" value="Eukaryota"/>
</dbReference>
<dbReference type="EMBL" id="KE504127">
    <property type="protein sequence ID" value="EPT04314.1"/>
    <property type="molecule type" value="Genomic_DNA"/>
</dbReference>
<evidence type="ECO:0000256" key="1">
    <source>
        <dbReference type="SAM" id="MobiDB-lite"/>
    </source>
</evidence>
<name>S8ELW8_FOMSC</name>
<protein>
    <submittedName>
        <fullName evidence="2">Uncharacterized protein</fullName>
    </submittedName>
</protein>
<dbReference type="Proteomes" id="UP000015241">
    <property type="component" value="Unassembled WGS sequence"/>
</dbReference>
<evidence type="ECO:0000313" key="2">
    <source>
        <dbReference type="EMBL" id="EPT04314.1"/>
    </source>
</evidence>
<accession>S8ELW8</accession>
<organism evidence="2 3">
    <name type="scientific">Fomitopsis schrenkii</name>
    <name type="common">Brown rot fungus</name>
    <dbReference type="NCBI Taxonomy" id="2126942"/>
    <lineage>
        <taxon>Eukaryota</taxon>
        <taxon>Fungi</taxon>
        <taxon>Dikarya</taxon>
        <taxon>Basidiomycota</taxon>
        <taxon>Agaricomycotina</taxon>
        <taxon>Agaricomycetes</taxon>
        <taxon>Polyporales</taxon>
        <taxon>Fomitopsis</taxon>
    </lineage>
</organism>
<sequence>MGSLCSKSAHALGGRTLADEPVQGASGNSAPPPGPNPRTAAAEAAERRRQAEQSRGTQSSNPNRGQLAAQLEANKKAPRVPEATQEERLVVRSDISVPGFEG</sequence>
<reference evidence="2 3" key="1">
    <citation type="journal article" date="2012" name="Science">
        <title>The Paleozoic origin of enzymatic lignin decomposition reconstructed from 31 fungal genomes.</title>
        <authorList>
            <person name="Floudas D."/>
            <person name="Binder M."/>
            <person name="Riley R."/>
            <person name="Barry K."/>
            <person name="Blanchette R.A."/>
            <person name="Henrissat B."/>
            <person name="Martinez A.T."/>
            <person name="Otillar R."/>
            <person name="Spatafora J.W."/>
            <person name="Yadav J.S."/>
            <person name="Aerts A."/>
            <person name="Benoit I."/>
            <person name="Boyd A."/>
            <person name="Carlson A."/>
            <person name="Copeland A."/>
            <person name="Coutinho P.M."/>
            <person name="de Vries R.P."/>
            <person name="Ferreira P."/>
            <person name="Findley K."/>
            <person name="Foster B."/>
            <person name="Gaskell J."/>
            <person name="Glotzer D."/>
            <person name="Gorecki P."/>
            <person name="Heitman J."/>
            <person name="Hesse C."/>
            <person name="Hori C."/>
            <person name="Igarashi K."/>
            <person name="Jurgens J.A."/>
            <person name="Kallen N."/>
            <person name="Kersten P."/>
            <person name="Kohler A."/>
            <person name="Kuees U."/>
            <person name="Kumar T.K.A."/>
            <person name="Kuo A."/>
            <person name="LaButti K."/>
            <person name="Larrondo L.F."/>
            <person name="Lindquist E."/>
            <person name="Ling A."/>
            <person name="Lombard V."/>
            <person name="Lucas S."/>
            <person name="Lundell T."/>
            <person name="Martin R."/>
            <person name="McLaughlin D.J."/>
            <person name="Morgenstern I."/>
            <person name="Morin E."/>
            <person name="Murat C."/>
            <person name="Nagy L.G."/>
            <person name="Nolan M."/>
            <person name="Ohm R.A."/>
            <person name="Patyshakuliyeva A."/>
            <person name="Rokas A."/>
            <person name="Ruiz-Duenas F.J."/>
            <person name="Sabat G."/>
            <person name="Salamov A."/>
            <person name="Samejima M."/>
            <person name="Schmutz J."/>
            <person name="Slot J.C."/>
            <person name="St John F."/>
            <person name="Stenlid J."/>
            <person name="Sun H."/>
            <person name="Sun S."/>
            <person name="Syed K."/>
            <person name="Tsang A."/>
            <person name="Wiebenga A."/>
            <person name="Young D."/>
            <person name="Pisabarro A."/>
            <person name="Eastwood D.C."/>
            <person name="Martin F."/>
            <person name="Cullen D."/>
            <person name="Grigoriev I.V."/>
            <person name="Hibbett D.S."/>
        </authorList>
    </citation>
    <scope>NUCLEOTIDE SEQUENCE</scope>
    <source>
        <strain evidence="3">FP-58527</strain>
    </source>
</reference>
<dbReference type="AlphaFoldDB" id="S8ELW8"/>
<dbReference type="OrthoDB" id="3264102at2759"/>
<dbReference type="InParanoid" id="S8ELW8"/>
<evidence type="ECO:0000313" key="3">
    <source>
        <dbReference type="Proteomes" id="UP000015241"/>
    </source>
</evidence>
<keyword evidence="3" id="KW-1185">Reference proteome</keyword>